<dbReference type="GO" id="GO:0030182">
    <property type="term" value="P:neuron differentiation"/>
    <property type="evidence" value="ECO:0007669"/>
    <property type="project" value="UniProtKB-ARBA"/>
</dbReference>
<feature type="compositionally biased region" description="Polar residues" evidence="16">
    <location>
        <begin position="1460"/>
        <end position="1471"/>
    </location>
</feature>
<keyword evidence="7" id="KW-0597">Phosphoprotein</keyword>
<dbReference type="CDD" id="cd14473">
    <property type="entry name" value="FERM_B-lobe"/>
    <property type="match status" value="1"/>
</dbReference>
<sequence length="1567" mass="173347">GGFNVVKFGDAIDVRGIISLVTSRLAVGTRHYRNLYAMRLHHPGSGESYWLHQDTTMYQVQEKYERKHPHCEWRYELRVRYLPQNLNDLYEKDKVTFYYYYDQVRNDYLLANHSTLDQDVGLHKFLPRSVLNGMKPKALRKLIQQHFKKVAALSELECMFKFFDLLRAHYRFDQERFICALGSSWSIPVELVIGPDLGISYMAHRGGTVPTRMAEFSQIQSIQTLVSDCKEHAKACIKLRVAGAAETLSITCSSLDQAESLADLIDGYCRLVTGSNTSLWNRKAGSWKNYPCPCKDAQPPKYRQDGASSPAEKNSSKTGTILSEDYAEIVDEEGDYSTPATRDYEIVRNQVELGEIIGEGQFGNVHKGSYKGRDDQTVAVAVKTCKVDADLATAEKFLEEACTEIQIQILDIMQQFEHPHIIRLIGVCSEAPIWLVMELARLGEMRAYLQSNKHRLDLATLLLYTFQLSTALSYLESKKFVHRDIAARNVLVSSHSCVKLADFGLSRWVEDQSYYTASKCKLPIKWMAPESINFRRFTTSSDVWMFGVCIWEILMLGVKPFQGVKNNEVIRKLENGERLALPNHCPPRLYSLMSQCWSYEPSKRPTFKEIRETLHEILLEEKHQQQETMRRENRRVQAMSWGADDVPPPKPSRQPQNTTEQLAAPSTYIVAQSPEVLTQLLKDNQARGVCPSVYTTPASPFNTLAVQFQDEDQVLTTAVVSDLPFFDPVLSEPPSITTQSGDSTLSDINLDSLDSSDNTPLMSSLSISDTAVQTQSPAANRKQQKVKEMQNLYAVSSKVVGSITGDLYSPVQKFSVSSTVPSPPATASVVSAAVAGNTCGEIYGPVTSFTQSSAIVGNLSQSAGLGGNYNEDFGNFDPSSLGSSIIIPNSSSQAQFSVGDSISSSGGGSSGVVYSRNISLANVGSSTSNSECLYGPVLKFRAQNAQPQLAVAATVTATELKPVGAIGHYGQAGRSNLVVQNLQSQPIYSQNYPHQQIYSNIAQTGQQSMYLLQMPHMQMPQNITRQNVVSQAVSYAMQHTNQQSQLSGANPIYTAHATSVSVVQAQKVHMPNYTHQAQSGISSQSQMASGVAKAANISQVVTGVAKITTFVTPQKQDEQLTSSTDGTLSGSLISSAVSDSTVSSSSSMTEEAQQDQRNIHSQLFDNLTDNFNSGIDDEQKLLEQRLLEQQRQSEEDSRWLAREEKRLSIATSGDESASPTIPRSVTQSPSHEPHTGSLGSDKNSDKVIVVKKMEPTPTADLDRTNDKVYDCTTSVVRAVMSLSQGVQQSKADQYLELVRRVGIELRALLSSVDVLVEILPISAHREVEMAHKVLSKDMAELVSAMKLAQSYSATTLDAEYRKGMLSAAHILAMDAKNLLDVIDSIRIRYPYVDSQICQRQSNVVNRTRESTPENRIRSSQSGEQFLRRSQSTERQGTTFRQSQSGDLLHRMGQSVDRSLPGSQSDFNSGNSLERRHNTVTNSLERNSTARRQMATNSLERKRPSLACNVGPINNSVNCLPMVPVTYNLVQTASPVIHPSQSITTGVNQQTVFTTNSKVTSETSINDS</sequence>
<evidence type="ECO:0000256" key="10">
    <source>
        <dbReference type="ARBA" id="ARBA00022777"/>
    </source>
</evidence>
<dbReference type="GO" id="GO:0009887">
    <property type="term" value="P:animal organ morphogenesis"/>
    <property type="evidence" value="ECO:0007669"/>
    <property type="project" value="UniProtKB-ARBA"/>
</dbReference>
<keyword evidence="11 15" id="KW-0067">ATP-binding</keyword>
<dbReference type="SUPFAM" id="SSF50729">
    <property type="entry name" value="PH domain-like"/>
    <property type="match status" value="1"/>
</dbReference>
<dbReference type="InterPro" id="IPR020635">
    <property type="entry name" value="Tyr_kinase_cat_dom"/>
</dbReference>
<dbReference type="FunFam" id="1.10.510.10:FF:000039">
    <property type="entry name" value="Focal adhesion kinase, isoform D"/>
    <property type="match status" value="1"/>
</dbReference>
<dbReference type="GO" id="GO:0005886">
    <property type="term" value="C:plasma membrane"/>
    <property type="evidence" value="ECO:0007669"/>
    <property type="project" value="UniProtKB-SubCell"/>
</dbReference>
<evidence type="ECO:0000256" key="9">
    <source>
        <dbReference type="ARBA" id="ARBA00022741"/>
    </source>
</evidence>
<dbReference type="Gene3D" id="1.20.80.10">
    <property type="match status" value="1"/>
</dbReference>
<feature type="non-terminal residue" evidence="19">
    <location>
        <position position="1"/>
    </location>
</feature>
<evidence type="ECO:0000259" key="17">
    <source>
        <dbReference type="PROSITE" id="PS50011"/>
    </source>
</evidence>
<dbReference type="InterPro" id="IPR041390">
    <property type="entry name" value="FADK_N"/>
</dbReference>
<evidence type="ECO:0000256" key="2">
    <source>
        <dbReference type="ARBA" id="ARBA00004316"/>
    </source>
</evidence>
<feature type="compositionally biased region" description="Polar residues" evidence="16">
    <location>
        <begin position="1478"/>
        <end position="1497"/>
    </location>
</feature>
<evidence type="ECO:0000256" key="14">
    <source>
        <dbReference type="ARBA" id="ARBA00023273"/>
    </source>
</evidence>
<dbReference type="GO" id="GO:0042995">
    <property type="term" value="C:cell projection"/>
    <property type="evidence" value="ECO:0007669"/>
    <property type="project" value="UniProtKB-SubCell"/>
</dbReference>
<proteinExistence type="predicted"/>
<evidence type="ECO:0000256" key="7">
    <source>
        <dbReference type="ARBA" id="ARBA00022553"/>
    </source>
</evidence>
<dbReference type="PROSITE" id="PS00109">
    <property type="entry name" value="PROTEIN_KINASE_TYR"/>
    <property type="match status" value="1"/>
</dbReference>
<evidence type="ECO:0000259" key="18">
    <source>
        <dbReference type="PROSITE" id="PS50057"/>
    </source>
</evidence>
<dbReference type="SUPFAM" id="SSF54236">
    <property type="entry name" value="Ubiquitin-like"/>
    <property type="match status" value="1"/>
</dbReference>
<dbReference type="InterPro" id="IPR001245">
    <property type="entry name" value="Ser-Thr/Tyr_kinase_cat_dom"/>
</dbReference>
<dbReference type="GO" id="GO:0005925">
    <property type="term" value="C:focal adhesion"/>
    <property type="evidence" value="ECO:0007669"/>
    <property type="project" value="UniProtKB-SubCell"/>
</dbReference>
<dbReference type="Pfam" id="PF07714">
    <property type="entry name" value="PK_Tyr_Ser-Thr"/>
    <property type="match status" value="1"/>
</dbReference>
<keyword evidence="10 19" id="KW-0418">Kinase</keyword>
<feature type="domain" description="FERM" evidence="18">
    <location>
        <begin position="1"/>
        <end position="276"/>
    </location>
</feature>
<dbReference type="SUPFAM" id="SSF56112">
    <property type="entry name" value="Protein kinase-like (PK-like)"/>
    <property type="match status" value="1"/>
</dbReference>
<dbReference type="GO" id="GO:0005737">
    <property type="term" value="C:cytoplasm"/>
    <property type="evidence" value="ECO:0007669"/>
    <property type="project" value="UniProtKB-SubCell"/>
</dbReference>
<dbReference type="GO" id="GO:0004713">
    <property type="term" value="F:protein tyrosine kinase activity"/>
    <property type="evidence" value="ECO:0007669"/>
    <property type="project" value="InterPro"/>
</dbReference>
<dbReference type="GO" id="GO:0005524">
    <property type="term" value="F:ATP binding"/>
    <property type="evidence" value="ECO:0007669"/>
    <property type="project" value="UniProtKB-UniRule"/>
</dbReference>
<dbReference type="InterPro" id="IPR029071">
    <property type="entry name" value="Ubiquitin-like_domsf"/>
</dbReference>
<dbReference type="GO" id="GO:0007172">
    <property type="term" value="P:signal complex assembly"/>
    <property type="evidence" value="ECO:0007669"/>
    <property type="project" value="InterPro"/>
</dbReference>
<evidence type="ECO:0000256" key="15">
    <source>
        <dbReference type="PROSITE-ProRule" id="PRU10141"/>
    </source>
</evidence>
<organism evidence="19 20">
    <name type="scientific">Acromyrmex insinuator</name>
    <dbReference type="NCBI Taxonomy" id="230686"/>
    <lineage>
        <taxon>Eukaryota</taxon>
        <taxon>Metazoa</taxon>
        <taxon>Ecdysozoa</taxon>
        <taxon>Arthropoda</taxon>
        <taxon>Hexapoda</taxon>
        <taxon>Insecta</taxon>
        <taxon>Pterygota</taxon>
        <taxon>Neoptera</taxon>
        <taxon>Endopterygota</taxon>
        <taxon>Hymenoptera</taxon>
        <taxon>Apocrita</taxon>
        <taxon>Aculeata</taxon>
        <taxon>Formicoidea</taxon>
        <taxon>Formicidae</taxon>
        <taxon>Myrmicinae</taxon>
        <taxon>Acromyrmex</taxon>
    </lineage>
</organism>
<keyword evidence="13" id="KW-0472">Membrane</keyword>
<evidence type="ECO:0000256" key="13">
    <source>
        <dbReference type="ARBA" id="ARBA00023136"/>
    </source>
</evidence>
<evidence type="ECO:0000256" key="4">
    <source>
        <dbReference type="ARBA" id="ARBA00004496"/>
    </source>
</evidence>
<dbReference type="PRINTS" id="PR00109">
    <property type="entry name" value="TYRKINASE"/>
</dbReference>
<dbReference type="InterPro" id="IPR019748">
    <property type="entry name" value="FERM_central"/>
</dbReference>
<feature type="region of interest" description="Disordered" evidence="16">
    <location>
        <begin position="299"/>
        <end position="318"/>
    </location>
</feature>
<feature type="compositionally biased region" description="Basic and acidic residues" evidence="16">
    <location>
        <begin position="1406"/>
        <end position="1416"/>
    </location>
</feature>
<protein>
    <submittedName>
        <fullName evidence="19">FAK1 kinase</fullName>
    </submittedName>
</protein>
<dbReference type="InterPro" id="IPR000299">
    <property type="entry name" value="FERM_domain"/>
</dbReference>
<feature type="compositionally biased region" description="Polar residues" evidence="16">
    <location>
        <begin position="1417"/>
        <end position="1445"/>
    </location>
</feature>
<dbReference type="Pfam" id="PF21477">
    <property type="entry name" value="FERM_C_FAK1"/>
    <property type="match status" value="1"/>
</dbReference>
<dbReference type="Pfam" id="PF03623">
    <property type="entry name" value="Focal_AT"/>
    <property type="match status" value="1"/>
</dbReference>
<comment type="subcellular location">
    <subcellularLocation>
        <location evidence="1">Cell junction</location>
        <location evidence="1">Focal adhesion</location>
    </subcellularLocation>
    <subcellularLocation>
        <location evidence="3">Cell membrane</location>
        <topology evidence="3">Peripheral membrane protein</topology>
        <orientation evidence="3">Cytoplasmic side</orientation>
    </subcellularLocation>
    <subcellularLocation>
        <location evidence="2">Cell projection</location>
    </subcellularLocation>
    <subcellularLocation>
        <location evidence="4">Cytoplasm</location>
    </subcellularLocation>
</comment>
<keyword evidence="9 15" id="KW-0547">Nucleotide-binding</keyword>
<evidence type="ECO:0000256" key="12">
    <source>
        <dbReference type="ARBA" id="ARBA00022949"/>
    </source>
</evidence>
<keyword evidence="5" id="KW-1003">Cell membrane</keyword>
<dbReference type="Proteomes" id="UP000667349">
    <property type="component" value="Unassembled WGS sequence"/>
</dbReference>
<dbReference type="SUPFAM" id="SSF47031">
    <property type="entry name" value="Second domain of FERM"/>
    <property type="match status" value="1"/>
</dbReference>
<dbReference type="InterPro" id="IPR011009">
    <property type="entry name" value="Kinase-like_dom_sf"/>
</dbReference>
<accession>A0A836F075</accession>
<keyword evidence="12" id="KW-0965">Cell junction</keyword>
<dbReference type="InterPro" id="IPR019749">
    <property type="entry name" value="Band_41_domain"/>
</dbReference>
<dbReference type="PANTHER" id="PTHR46221">
    <property type="entry name" value="FERM AND PDZ DOMAIN-CONTAINING PROTEIN FAMILY MEMBER"/>
    <property type="match status" value="1"/>
</dbReference>
<dbReference type="InterPro" id="IPR011993">
    <property type="entry name" value="PH-like_dom_sf"/>
</dbReference>
<comment type="caution">
    <text evidence="19">The sequence shown here is derived from an EMBL/GenBank/DDBJ whole genome shotgun (WGS) entry which is preliminary data.</text>
</comment>
<evidence type="ECO:0000256" key="1">
    <source>
        <dbReference type="ARBA" id="ARBA00004246"/>
    </source>
</evidence>
<keyword evidence="20" id="KW-1185">Reference proteome</keyword>
<keyword evidence="8" id="KW-0808">Transferase</keyword>
<dbReference type="Gene3D" id="3.30.200.20">
    <property type="entry name" value="Phosphorylase Kinase, domain 1"/>
    <property type="match status" value="1"/>
</dbReference>
<feature type="binding site" evidence="15">
    <location>
        <position position="383"/>
    </location>
    <ligand>
        <name>ATP</name>
        <dbReference type="ChEBI" id="CHEBI:30616"/>
    </ligand>
</feature>
<feature type="region of interest" description="Disordered" evidence="16">
    <location>
        <begin position="1403"/>
        <end position="1499"/>
    </location>
</feature>
<feature type="non-terminal residue" evidence="19">
    <location>
        <position position="1567"/>
    </location>
</feature>
<dbReference type="InterPro" id="IPR049385">
    <property type="entry name" value="FAK1-like_FERM_C"/>
</dbReference>
<dbReference type="EMBL" id="JAANHZ010000563">
    <property type="protein sequence ID" value="KAG5309757.1"/>
    <property type="molecule type" value="Genomic_DNA"/>
</dbReference>
<evidence type="ECO:0000313" key="19">
    <source>
        <dbReference type="EMBL" id="KAG5309757.1"/>
    </source>
</evidence>
<evidence type="ECO:0000256" key="8">
    <source>
        <dbReference type="ARBA" id="ARBA00022679"/>
    </source>
</evidence>
<dbReference type="GO" id="GO:0008284">
    <property type="term" value="P:positive regulation of cell population proliferation"/>
    <property type="evidence" value="ECO:0007669"/>
    <property type="project" value="UniProtKB-ARBA"/>
</dbReference>
<evidence type="ECO:0000256" key="5">
    <source>
        <dbReference type="ARBA" id="ARBA00022475"/>
    </source>
</evidence>
<evidence type="ECO:0000256" key="16">
    <source>
        <dbReference type="SAM" id="MobiDB-lite"/>
    </source>
</evidence>
<dbReference type="PANTHER" id="PTHR46221:SF9">
    <property type="entry name" value="NON-SPECIFIC PROTEIN-TYROSINE KINASE"/>
    <property type="match status" value="1"/>
</dbReference>
<dbReference type="CDD" id="cd13190">
    <property type="entry name" value="FERM_C_FAK1"/>
    <property type="match status" value="1"/>
</dbReference>
<dbReference type="Gene3D" id="3.10.20.90">
    <property type="entry name" value="Phosphatidylinositol 3-kinase Catalytic Subunit, Chain A, domain 1"/>
    <property type="match status" value="1"/>
</dbReference>
<dbReference type="InterPro" id="IPR036137">
    <property type="entry name" value="Focal_adhe_kin_target_dom_sf"/>
</dbReference>
<evidence type="ECO:0000256" key="3">
    <source>
        <dbReference type="ARBA" id="ARBA00004413"/>
    </source>
</evidence>
<dbReference type="InterPro" id="IPR005189">
    <property type="entry name" value="Focal_adhesion_kin_target_dom"/>
</dbReference>
<dbReference type="Gene3D" id="2.30.29.30">
    <property type="entry name" value="Pleckstrin-homology domain (PH domain)/Phosphotyrosine-binding domain (PTB)"/>
    <property type="match status" value="1"/>
</dbReference>
<feature type="compositionally biased region" description="Polar residues" evidence="16">
    <location>
        <begin position="1209"/>
        <end position="1230"/>
    </location>
</feature>
<evidence type="ECO:0000256" key="11">
    <source>
        <dbReference type="ARBA" id="ARBA00022840"/>
    </source>
</evidence>
<dbReference type="Pfam" id="PF18038">
    <property type="entry name" value="FERM_N_2"/>
    <property type="match status" value="1"/>
</dbReference>
<dbReference type="SMART" id="SM00219">
    <property type="entry name" value="TyrKc"/>
    <property type="match status" value="1"/>
</dbReference>
<keyword evidence="14" id="KW-0966">Cell projection</keyword>
<keyword evidence="6" id="KW-0963">Cytoplasm</keyword>
<evidence type="ECO:0000256" key="6">
    <source>
        <dbReference type="ARBA" id="ARBA00022490"/>
    </source>
</evidence>
<dbReference type="PROSITE" id="PS50057">
    <property type="entry name" value="FERM_3"/>
    <property type="match status" value="1"/>
</dbReference>
<dbReference type="PROSITE" id="PS50011">
    <property type="entry name" value="PROTEIN_KINASE_DOM"/>
    <property type="match status" value="1"/>
</dbReference>
<dbReference type="InterPro" id="IPR041784">
    <property type="entry name" value="FAK1/PYK2_FERM_C"/>
</dbReference>
<feature type="region of interest" description="Disordered" evidence="16">
    <location>
        <begin position="640"/>
        <end position="661"/>
    </location>
</feature>
<dbReference type="Gene3D" id="1.10.510.10">
    <property type="entry name" value="Transferase(Phosphotransferase) domain 1"/>
    <property type="match status" value="1"/>
</dbReference>
<dbReference type="SMART" id="SM00295">
    <property type="entry name" value="B41"/>
    <property type="match status" value="1"/>
</dbReference>
<evidence type="ECO:0000313" key="20">
    <source>
        <dbReference type="Proteomes" id="UP000667349"/>
    </source>
</evidence>
<dbReference type="InterPro" id="IPR017441">
    <property type="entry name" value="Protein_kinase_ATP_BS"/>
</dbReference>
<reference evidence="19" key="1">
    <citation type="submission" date="2020-02" db="EMBL/GenBank/DDBJ databases">
        <title>Relaxed selection underlies rapid genomic changes in the transitions from sociality to social parasitism in ants.</title>
        <authorList>
            <person name="Bi X."/>
        </authorList>
    </citation>
    <scope>NUCLEOTIDE SEQUENCE</scope>
    <source>
        <strain evidence="19">BGI-DK2013a</strain>
        <tissue evidence="19">Whole body</tissue>
    </source>
</reference>
<dbReference type="Gene3D" id="1.20.120.330">
    <property type="entry name" value="Nucleotidyltransferases domain 2"/>
    <property type="match status" value="1"/>
</dbReference>
<dbReference type="InterPro" id="IPR008266">
    <property type="entry name" value="Tyr_kinase_AS"/>
</dbReference>
<dbReference type="SUPFAM" id="SSF68993">
    <property type="entry name" value="FAT domain of focal adhesion kinase"/>
    <property type="match status" value="1"/>
</dbReference>
<dbReference type="InterPro" id="IPR014352">
    <property type="entry name" value="FERM/acyl-CoA-bd_prot_sf"/>
</dbReference>
<feature type="domain" description="Protein kinase" evidence="17">
    <location>
        <begin position="351"/>
        <end position="618"/>
    </location>
</feature>
<dbReference type="InterPro" id="IPR000719">
    <property type="entry name" value="Prot_kinase_dom"/>
</dbReference>
<gene>
    <name evidence="19" type="primary">Ptk2</name>
    <name evidence="19" type="ORF">G6Z75_0010180</name>
</gene>
<dbReference type="InterPro" id="IPR035963">
    <property type="entry name" value="FERM_2"/>
</dbReference>
<name>A0A836F075_9HYME</name>
<feature type="region of interest" description="Disordered" evidence="16">
    <location>
        <begin position="1209"/>
        <end position="1246"/>
    </location>
</feature>
<dbReference type="PROSITE" id="PS00107">
    <property type="entry name" value="PROTEIN_KINASE_ATP"/>
    <property type="match status" value="1"/>
</dbReference>